<dbReference type="AlphaFoldDB" id="A0A078S042"/>
<accession>A0A078S042</accession>
<evidence type="ECO:0000256" key="1">
    <source>
        <dbReference type="SAM" id="Phobius"/>
    </source>
</evidence>
<name>A0A078S042_BACUN</name>
<evidence type="ECO:0000313" key="2">
    <source>
        <dbReference type="EMBL" id="KDS51000.1"/>
    </source>
</evidence>
<proteinExistence type="predicted"/>
<keyword evidence="1" id="KW-0812">Transmembrane</keyword>
<comment type="caution">
    <text evidence="2">The sequence shown here is derived from an EMBL/GenBank/DDBJ whole genome shotgun (WGS) entry which is preliminary data.</text>
</comment>
<keyword evidence="1" id="KW-0472">Membrane</keyword>
<gene>
    <name evidence="2" type="ORF">M094_0899</name>
</gene>
<protein>
    <submittedName>
        <fullName evidence="2">Uncharacterized protein</fullName>
    </submittedName>
</protein>
<organism evidence="2 3">
    <name type="scientific">Bacteroides uniformis str. 3978 T3 ii</name>
    <dbReference type="NCBI Taxonomy" id="1339349"/>
    <lineage>
        <taxon>Bacteria</taxon>
        <taxon>Pseudomonadati</taxon>
        <taxon>Bacteroidota</taxon>
        <taxon>Bacteroidia</taxon>
        <taxon>Bacteroidales</taxon>
        <taxon>Bacteroidaceae</taxon>
        <taxon>Bacteroides</taxon>
    </lineage>
</organism>
<reference evidence="2 3" key="1">
    <citation type="submission" date="2014-04" db="EMBL/GenBank/DDBJ databases">
        <authorList>
            <person name="Sears C."/>
            <person name="Carroll K."/>
            <person name="Sack B.R."/>
            <person name="Qadri F."/>
            <person name="Myers L.L."/>
            <person name="Chung G.-T."/>
            <person name="Escheverria P."/>
            <person name="Fraser C.M."/>
            <person name="Sadzewicz L."/>
            <person name="Shefchek K.A."/>
            <person name="Tallon L."/>
            <person name="Das S.P."/>
            <person name="Daugherty S."/>
            <person name="Mongodin E.F."/>
        </authorList>
    </citation>
    <scope>NUCLEOTIDE SEQUENCE [LARGE SCALE GENOMIC DNA]</scope>
    <source>
        <strain evidence="2 3">3978 T3 ii</strain>
    </source>
</reference>
<evidence type="ECO:0000313" key="3">
    <source>
        <dbReference type="Proteomes" id="UP000028013"/>
    </source>
</evidence>
<dbReference type="Proteomes" id="UP000028013">
    <property type="component" value="Unassembled WGS sequence"/>
</dbReference>
<feature type="transmembrane region" description="Helical" evidence="1">
    <location>
        <begin position="21"/>
        <end position="41"/>
    </location>
</feature>
<dbReference type="EMBL" id="JNHN01000172">
    <property type="protein sequence ID" value="KDS51000.1"/>
    <property type="molecule type" value="Genomic_DNA"/>
</dbReference>
<sequence>MVLISSKIDNNVIRRNGYSRQLLLITNISLSILATLCNSFIKGWV</sequence>
<keyword evidence="1" id="KW-1133">Transmembrane helix</keyword>